<proteinExistence type="predicted"/>
<evidence type="ECO:0000256" key="1">
    <source>
        <dbReference type="SAM" id="MobiDB-lite"/>
    </source>
</evidence>
<feature type="transmembrane region" description="Helical" evidence="2">
    <location>
        <begin position="229"/>
        <end position="250"/>
    </location>
</feature>
<reference evidence="4" key="1">
    <citation type="submission" date="2023-10" db="EMBL/GenBank/DDBJ databases">
        <title>Development of a sustainable strategy for remediation of hydrocarbon-contaminated territories based on the waste exchange concept.</title>
        <authorList>
            <person name="Krivoruchko A."/>
        </authorList>
    </citation>
    <scope>NUCLEOTIDE SEQUENCE</scope>
    <source>
        <strain evidence="4">IEGM 68</strain>
    </source>
</reference>
<feature type="transmembrane region" description="Helical" evidence="2">
    <location>
        <begin position="376"/>
        <end position="394"/>
    </location>
</feature>
<gene>
    <name evidence="4" type="ORF">R4315_11210</name>
</gene>
<evidence type="ECO:0000313" key="5">
    <source>
        <dbReference type="Proteomes" id="UP001185863"/>
    </source>
</evidence>
<feature type="transmembrane region" description="Helical" evidence="2">
    <location>
        <begin position="127"/>
        <end position="146"/>
    </location>
</feature>
<feature type="transmembrane region" description="Helical" evidence="2">
    <location>
        <begin position="415"/>
        <end position="434"/>
    </location>
</feature>
<dbReference type="Pfam" id="PF11847">
    <property type="entry name" value="GT-C_AftD"/>
    <property type="match status" value="1"/>
</dbReference>
<evidence type="ECO:0000256" key="2">
    <source>
        <dbReference type="SAM" id="Phobius"/>
    </source>
</evidence>
<dbReference type="Pfam" id="PF24607">
    <property type="entry name" value="CBM_AftD"/>
    <property type="match status" value="1"/>
</dbReference>
<dbReference type="InterPro" id="IPR000421">
    <property type="entry name" value="FA58C"/>
</dbReference>
<feature type="transmembrane region" description="Helical" evidence="2">
    <location>
        <begin position="191"/>
        <end position="217"/>
    </location>
</feature>
<comment type="caution">
    <text evidence="4">The sequence shown here is derived from an EMBL/GenBank/DDBJ whole genome shotgun (WGS) entry which is preliminary data.</text>
</comment>
<feature type="transmembrane region" description="Helical" evidence="2">
    <location>
        <begin position="1282"/>
        <end position="1304"/>
    </location>
</feature>
<dbReference type="InterPro" id="IPR021798">
    <property type="entry name" value="AftD_N"/>
</dbReference>
<feature type="transmembrane region" description="Helical" evidence="2">
    <location>
        <begin position="1367"/>
        <end position="1385"/>
    </location>
</feature>
<dbReference type="EMBL" id="JAWLUP010000020">
    <property type="protein sequence ID" value="MDV7265114.1"/>
    <property type="molecule type" value="Genomic_DNA"/>
</dbReference>
<feature type="compositionally biased region" description="Polar residues" evidence="1">
    <location>
        <begin position="990"/>
        <end position="1001"/>
    </location>
</feature>
<accession>A0AAE4UYZ4</accession>
<sequence>MSSMAPSVEPLSRRWLFGASVVAFFLPFLQTPGRLAADTKYDLTQNPIGFLERAAHQWSSQAPMGQVQNQAYGYFFPHGAFFALGDVLSIPPWITQRVWWALLLVAGFWGIVRLAEALGVGSRSSRVIAGIAFALSPRVLTTLGSISSETLPMMLAPWVLLPLVVAFGNPSPAVRSPLLSRSPARLAAQSALAVALMGAVNAVATAAACLVAGLWWISHRPNRRWWTFTVWWFPFLALATLWWIVPLLLLGKVSPPFLDYIESSGVTTQWTSLAEILRGTDSWTPFVSPERIAGAVLVTQPAAVAATGVIAAAGLAGLCMRAMPARGRLVLILFVGVTGLAAGYIGELGSPVAEQVRLFLDSTGAPLRNVHKLEPLVRLPLVLGLAHLLAQVPLPGSVPAVRWRRALAHPEREPMVAVTSLVLVALTLATSLAWTGKLAPRGTYPEVPDYWQQAATWLEHNAGGTSPDGSDAERALVVPGAPFGSQVWGLTRDEPIQALATTPWASRDAVPLTPPGTIRAMDSVQRLITDGRPSDGLAPTLLGQGIHYLVLRNDLDPDTSRSTRPIMAHQAVTGSPGLTRVAGFGEDIGPGEVDGLVIDSDLRPRYPAIEIFAVSTPDGSPATSGPYTADLDDVPFVQGGPESLQRLRENGTLPGAGPVLLAADAQRAGLPVQDVTVTDTPRNRETDYGQVDNHSSALRSPEDARRTHNLVPDYPVADTPLVEGRWEGARLSVSSAASDATQLGGTSPASSAAATVDGDPATGWFSNGIERALGQWLQIDFDTPPTSSLLQITTSPAAIGAPVRWMEVSTPNGSTAVKVDAPGKPITVSVPGGNTPWVRITATRTENGSAGTQFGISEVSVQDFSRRDAPPVTVPIRYRTVLPPTPDGASVSGWNLTQELPGRNACAEAPDRVRCSNAFALPPEEAGTFQRTLSVPAPTAVTPQLTVRARHGAALEELLTRPDRPTAHGTSNIGDLRGSAFAATDGDPRTSWSAMQDTTSGKGAKPTLTLHLPEPTLVTGLELTPSAGAIPAAPKTVAVDLGDGPQVREVGDDLTVAVEPRVTDRIVLSLVSWEDVLDQNALGFAQLQPAGLAEVGVLGADGALLPGSGPSDDSGDHPVSVPCEEGPVISVAGRLVRTSISTTAEQLLSGDPVQATLCDSPAAVPLAAGAQDVFVQPGSAFFVDDLRLDAGGGTGTDTDARAVPTEQMSTTAWTENHRKLSVSRSESDRLVVVPESTNVGWIATAPDGRELAPVVVDGWQQGWILPAGTEGTVTLDFPTDRWYRLGIFGGLLLLVPLIAAACLPRRAREAVRDPGAAPRTWGSVTAGWLGLLVASTVIAGPVGGATTILLTALAAGLIQLRGSTTTARVLVGVAGASTMLGVAMLSTGPWRAPGGYVGHSFLVQFPVLVALIAAGLAVLPVGGSATARRVFHRMTARRAGSSTSA</sequence>
<protein>
    <submittedName>
        <fullName evidence="4">Alpha-(1-&gt;3)-arabinofuranosyltransferase</fullName>
    </submittedName>
</protein>
<feature type="domain" description="F5/8 type C" evidence="3">
    <location>
        <begin position="717"/>
        <end position="784"/>
    </location>
</feature>
<feature type="transmembrane region" description="Helical" evidence="2">
    <location>
        <begin position="1342"/>
        <end position="1360"/>
    </location>
</feature>
<keyword evidence="2" id="KW-0472">Membrane</keyword>
<dbReference type="InterPro" id="IPR008979">
    <property type="entry name" value="Galactose-bd-like_sf"/>
</dbReference>
<dbReference type="GO" id="GO:0016740">
    <property type="term" value="F:transferase activity"/>
    <property type="evidence" value="ECO:0007669"/>
    <property type="project" value="InterPro"/>
</dbReference>
<evidence type="ECO:0000313" key="4">
    <source>
        <dbReference type="EMBL" id="MDV7265114.1"/>
    </source>
</evidence>
<keyword evidence="2" id="KW-1133">Transmembrane helix</keyword>
<feature type="transmembrane region" description="Helical" evidence="2">
    <location>
        <begin position="329"/>
        <end position="346"/>
    </location>
</feature>
<feature type="transmembrane region" description="Helical" evidence="2">
    <location>
        <begin position="1405"/>
        <end position="1427"/>
    </location>
</feature>
<dbReference type="RefSeq" id="WP_317747594.1">
    <property type="nucleotide sequence ID" value="NZ_JAWLUP010000020.1"/>
</dbReference>
<dbReference type="SUPFAM" id="SSF49785">
    <property type="entry name" value="Galactose-binding domain-like"/>
    <property type="match status" value="2"/>
</dbReference>
<name>A0AAE4UYZ4_9NOCA</name>
<dbReference type="Gene3D" id="2.60.120.260">
    <property type="entry name" value="Galactose-binding domain-like"/>
    <property type="match status" value="1"/>
</dbReference>
<feature type="transmembrane region" description="Helical" evidence="2">
    <location>
        <begin position="98"/>
        <end position="115"/>
    </location>
</feature>
<organism evidence="4 5">
    <name type="scientific">Rhodococcus oxybenzonivorans</name>
    <dbReference type="NCBI Taxonomy" id="1990687"/>
    <lineage>
        <taxon>Bacteria</taxon>
        <taxon>Bacillati</taxon>
        <taxon>Actinomycetota</taxon>
        <taxon>Actinomycetes</taxon>
        <taxon>Mycobacteriales</taxon>
        <taxon>Nocardiaceae</taxon>
        <taxon>Rhodococcus</taxon>
    </lineage>
</organism>
<dbReference type="PROSITE" id="PS50022">
    <property type="entry name" value="FA58C_3"/>
    <property type="match status" value="1"/>
</dbReference>
<evidence type="ECO:0000259" key="3">
    <source>
        <dbReference type="PROSITE" id="PS50022"/>
    </source>
</evidence>
<keyword evidence="2" id="KW-0812">Transmembrane</keyword>
<feature type="region of interest" description="Disordered" evidence="1">
    <location>
        <begin position="679"/>
        <end position="705"/>
    </location>
</feature>
<feature type="region of interest" description="Disordered" evidence="1">
    <location>
        <begin position="985"/>
        <end position="1005"/>
    </location>
</feature>
<dbReference type="InterPro" id="IPR056997">
    <property type="entry name" value="CBM_AftD"/>
</dbReference>
<dbReference type="Proteomes" id="UP001185863">
    <property type="component" value="Unassembled WGS sequence"/>
</dbReference>
<feature type="transmembrane region" description="Helical" evidence="2">
    <location>
        <begin position="1316"/>
        <end position="1336"/>
    </location>
</feature>